<comment type="caution">
    <text evidence="2">The sequence shown here is derived from an EMBL/GenBank/DDBJ whole genome shotgun (WGS) entry which is preliminary data.</text>
</comment>
<dbReference type="Proteomes" id="UP000247498">
    <property type="component" value="Unassembled WGS sequence"/>
</dbReference>
<proteinExistence type="predicted"/>
<name>A0A2V0PGV2_9CHLO</name>
<organism evidence="2 3">
    <name type="scientific">Raphidocelis subcapitata</name>
    <dbReference type="NCBI Taxonomy" id="307507"/>
    <lineage>
        <taxon>Eukaryota</taxon>
        <taxon>Viridiplantae</taxon>
        <taxon>Chlorophyta</taxon>
        <taxon>core chlorophytes</taxon>
        <taxon>Chlorophyceae</taxon>
        <taxon>CS clade</taxon>
        <taxon>Sphaeropleales</taxon>
        <taxon>Selenastraceae</taxon>
        <taxon>Raphidocelis</taxon>
    </lineage>
</organism>
<dbReference type="EMBL" id="BDRX01000145">
    <property type="protein sequence ID" value="GBF99088.1"/>
    <property type="molecule type" value="Genomic_DNA"/>
</dbReference>
<protein>
    <submittedName>
        <fullName evidence="2">Uncharacterized protein</fullName>
    </submittedName>
</protein>
<gene>
    <name evidence="2" type="ORF">Rsub_11897</name>
</gene>
<evidence type="ECO:0000313" key="3">
    <source>
        <dbReference type="Proteomes" id="UP000247498"/>
    </source>
</evidence>
<keyword evidence="1" id="KW-0472">Membrane</keyword>
<reference evidence="2 3" key="1">
    <citation type="journal article" date="2018" name="Sci. Rep.">
        <title>Raphidocelis subcapitata (=Pseudokirchneriella subcapitata) provides an insight into genome evolution and environmental adaptations in the Sphaeropleales.</title>
        <authorList>
            <person name="Suzuki S."/>
            <person name="Yamaguchi H."/>
            <person name="Nakajima N."/>
            <person name="Kawachi M."/>
        </authorList>
    </citation>
    <scope>NUCLEOTIDE SEQUENCE [LARGE SCALE GENOMIC DNA]</scope>
    <source>
        <strain evidence="2 3">NIES-35</strain>
    </source>
</reference>
<dbReference type="AlphaFoldDB" id="A0A2V0PGV2"/>
<keyword evidence="1" id="KW-1133">Transmembrane helix</keyword>
<sequence length="131" mass="13242">MAGRLLRDRLLPPLAARAAELRAFGGLLRDAAASGRLPALSDVPAEVATTGAAAAALAAALLVSPRCRRALLDAADTALATALLVVLAAVLMSLPLGTLYVSYRGLLHLGASLADSHPLLAKLLPQAPPPA</sequence>
<keyword evidence="3" id="KW-1185">Reference proteome</keyword>
<feature type="transmembrane region" description="Helical" evidence="1">
    <location>
        <begin position="77"/>
        <end position="103"/>
    </location>
</feature>
<keyword evidence="1" id="KW-0812">Transmembrane</keyword>
<accession>A0A2V0PGV2</accession>
<evidence type="ECO:0000313" key="2">
    <source>
        <dbReference type="EMBL" id="GBF99088.1"/>
    </source>
</evidence>
<evidence type="ECO:0000256" key="1">
    <source>
        <dbReference type="SAM" id="Phobius"/>
    </source>
</evidence>
<feature type="transmembrane region" description="Helical" evidence="1">
    <location>
        <begin position="47"/>
        <end position="65"/>
    </location>
</feature>
<dbReference type="InParanoid" id="A0A2V0PGV2"/>